<feature type="transmembrane region" description="Helical" evidence="7">
    <location>
        <begin position="82"/>
        <end position="102"/>
    </location>
</feature>
<protein>
    <submittedName>
        <fullName evidence="9">Sterol desaturase/sphingolipid hydroxylase (Fatty acid hydroxylase superfamily)</fullName>
    </submittedName>
</protein>
<name>A0A2S6HJS9_9GAMM</name>
<dbReference type="GO" id="GO:0016020">
    <property type="term" value="C:membrane"/>
    <property type="evidence" value="ECO:0007669"/>
    <property type="project" value="GOC"/>
</dbReference>
<feature type="transmembrane region" description="Helical" evidence="7">
    <location>
        <begin position="6"/>
        <end position="23"/>
    </location>
</feature>
<sequence>METIIRLSVALGIFCIMIGWEYVSPRRVQHISRKQRWPVNLGLAAFNMAVMRLSLGGLAYLSAVTAAGQGYGLLNRLAAPEWLSIVATLLFLDFAIYCQHIVSHKWPLLWHLHQVHHTDLEFDATTAVRFHPLEIMISMLYKVLCIVLLGANPWAVIAFEIILNGAATFNHSNINIPPAIDKKLRWLIITPDMHRIHHSTLPAETDSNYGFSISCWDRLCRTYVAEPRQSQTAMAIGLTPFRELHELGFMQLLLLPFKALRKR</sequence>
<keyword evidence="6 7" id="KW-0472">Membrane</keyword>
<evidence type="ECO:0000313" key="9">
    <source>
        <dbReference type="EMBL" id="PPK77633.1"/>
    </source>
</evidence>
<evidence type="ECO:0000256" key="4">
    <source>
        <dbReference type="ARBA" id="ARBA00023002"/>
    </source>
</evidence>
<dbReference type="InterPro" id="IPR051689">
    <property type="entry name" value="Sterol_desaturase/TMEM195"/>
</dbReference>
<dbReference type="RefSeq" id="WP_104427123.1">
    <property type="nucleotide sequence ID" value="NZ_PTIZ01000001.1"/>
</dbReference>
<feature type="domain" description="Fatty acid hydroxylase" evidence="8">
    <location>
        <begin position="86"/>
        <end position="222"/>
    </location>
</feature>
<evidence type="ECO:0000259" key="8">
    <source>
        <dbReference type="Pfam" id="PF04116"/>
    </source>
</evidence>
<feature type="transmembrane region" description="Helical" evidence="7">
    <location>
        <begin position="139"/>
        <end position="163"/>
    </location>
</feature>
<dbReference type="GO" id="GO:0005506">
    <property type="term" value="F:iron ion binding"/>
    <property type="evidence" value="ECO:0007669"/>
    <property type="project" value="InterPro"/>
</dbReference>
<dbReference type="Pfam" id="PF04116">
    <property type="entry name" value="FA_hydroxylase"/>
    <property type="match status" value="1"/>
</dbReference>
<comment type="subcellular location">
    <subcellularLocation>
        <location evidence="1">Endomembrane system</location>
        <topology evidence="1">Multi-pass membrane protein</topology>
    </subcellularLocation>
</comment>
<keyword evidence="4" id="KW-0560">Oxidoreductase</keyword>
<keyword evidence="5" id="KW-0443">Lipid metabolism</keyword>
<feature type="transmembrane region" description="Helical" evidence="7">
    <location>
        <begin position="43"/>
        <end position="62"/>
    </location>
</feature>
<keyword evidence="2 7" id="KW-0812">Transmembrane</keyword>
<dbReference type="AlphaFoldDB" id="A0A2S6HJS9"/>
<evidence type="ECO:0000256" key="5">
    <source>
        <dbReference type="ARBA" id="ARBA00023098"/>
    </source>
</evidence>
<dbReference type="InterPro" id="IPR006694">
    <property type="entry name" value="Fatty_acid_hydroxylase"/>
</dbReference>
<dbReference type="PANTHER" id="PTHR21624:SF1">
    <property type="entry name" value="ALKYLGLYCEROL MONOOXYGENASE"/>
    <property type="match status" value="1"/>
</dbReference>
<evidence type="ECO:0000313" key="10">
    <source>
        <dbReference type="Proteomes" id="UP000240010"/>
    </source>
</evidence>
<dbReference type="Proteomes" id="UP000240010">
    <property type="component" value="Unassembled WGS sequence"/>
</dbReference>
<dbReference type="EMBL" id="PTIZ01000001">
    <property type="protein sequence ID" value="PPK77633.1"/>
    <property type="molecule type" value="Genomic_DNA"/>
</dbReference>
<proteinExistence type="predicted"/>
<evidence type="ECO:0000256" key="7">
    <source>
        <dbReference type="SAM" id="Phobius"/>
    </source>
</evidence>
<accession>A0A2S6HJS9</accession>
<evidence type="ECO:0000256" key="6">
    <source>
        <dbReference type="ARBA" id="ARBA00023136"/>
    </source>
</evidence>
<evidence type="ECO:0000256" key="1">
    <source>
        <dbReference type="ARBA" id="ARBA00004127"/>
    </source>
</evidence>
<keyword evidence="3 7" id="KW-1133">Transmembrane helix</keyword>
<evidence type="ECO:0000256" key="2">
    <source>
        <dbReference type="ARBA" id="ARBA00022692"/>
    </source>
</evidence>
<dbReference type="GO" id="GO:0008610">
    <property type="term" value="P:lipid biosynthetic process"/>
    <property type="evidence" value="ECO:0007669"/>
    <property type="project" value="InterPro"/>
</dbReference>
<reference evidence="9 10" key="1">
    <citation type="submission" date="2018-02" db="EMBL/GenBank/DDBJ databases">
        <title>Subsurface microbial communities from deep shales in Ohio and West Virginia, USA.</title>
        <authorList>
            <person name="Wrighton K."/>
        </authorList>
    </citation>
    <scope>NUCLEOTIDE SEQUENCE [LARGE SCALE GENOMIC DNA]</scope>
    <source>
        <strain evidence="9 10">OWC-DMM</strain>
    </source>
</reference>
<dbReference type="GO" id="GO:0012505">
    <property type="term" value="C:endomembrane system"/>
    <property type="evidence" value="ECO:0007669"/>
    <property type="project" value="UniProtKB-SubCell"/>
</dbReference>
<organism evidence="9 10">
    <name type="scientific">Methylobacter tundripaludum</name>
    <dbReference type="NCBI Taxonomy" id="173365"/>
    <lineage>
        <taxon>Bacteria</taxon>
        <taxon>Pseudomonadati</taxon>
        <taxon>Pseudomonadota</taxon>
        <taxon>Gammaproteobacteria</taxon>
        <taxon>Methylococcales</taxon>
        <taxon>Methylococcaceae</taxon>
        <taxon>Methylobacter</taxon>
    </lineage>
</organism>
<dbReference type="PANTHER" id="PTHR21624">
    <property type="entry name" value="STEROL DESATURASE-RELATED PROTEIN"/>
    <property type="match status" value="1"/>
</dbReference>
<dbReference type="GO" id="GO:0006643">
    <property type="term" value="P:membrane lipid metabolic process"/>
    <property type="evidence" value="ECO:0007669"/>
    <property type="project" value="TreeGrafter"/>
</dbReference>
<dbReference type="GO" id="GO:0050479">
    <property type="term" value="F:glyceryl-ether monooxygenase activity"/>
    <property type="evidence" value="ECO:0007669"/>
    <property type="project" value="TreeGrafter"/>
</dbReference>
<gene>
    <name evidence="9" type="ORF">B0F87_10111</name>
</gene>
<comment type="caution">
    <text evidence="9">The sequence shown here is derived from an EMBL/GenBank/DDBJ whole genome shotgun (WGS) entry which is preliminary data.</text>
</comment>
<evidence type="ECO:0000256" key="3">
    <source>
        <dbReference type="ARBA" id="ARBA00022989"/>
    </source>
</evidence>